<sequence>MLLLSLAIVIMLLTIEKSVKRNLRVSYFTRVFNLLIGAFLLVVVAELIGVLLRTSVLYGNETYAIIRSILLTIGALLLFLSSVMLYLPFARGQYVIVPIATEPSQEIAYGAYWGRSEATERLFVELTKHRHLPGIAVTRDPPEVFRSRLGLKIVPVLWVSKVRHDEAVDPTRLPYLLENLKAFLESTNLDKVILIDCVEYLLLENKPESVLKFIASLRDLATLNRGILLVSIEREALDEKTFNMLVSELKPVEELEKMLSK</sequence>
<evidence type="ECO:0000256" key="1">
    <source>
        <dbReference type="SAM" id="Phobius"/>
    </source>
</evidence>
<evidence type="ECO:0000313" key="4">
    <source>
        <dbReference type="Proteomes" id="UP000019434"/>
    </source>
</evidence>
<accession>W8PM71</accession>
<name>W8PM71_9EURY</name>
<gene>
    <name evidence="3" type="ORF">BD01_1558</name>
</gene>
<keyword evidence="4" id="KW-1185">Reference proteome</keyword>
<keyword evidence="1" id="KW-0812">Transmembrane</keyword>
<reference evidence="3 4" key="1">
    <citation type="submission" date="2014-02" db="EMBL/GenBank/DDBJ databases">
        <title>Genome Sequence of an Hyperthermophilic Archaeon, Thermococcus nautili 30-1, producing viral vesicles.</title>
        <authorList>
            <person name="Oberto J."/>
            <person name="Gaudin M."/>
            <person name="Cossu M."/>
            <person name="Gorlas A."/>
            <person name="Slesarev A."/>
            <person name="Marguet E."/>
            <person name="Forterre P."/>
        </authorList>
    </citation>
    <scope>NUCLEOTIDE SEQUENCE [LARGE SCALE GENOMIC DNA]</scope>
    <source>
        <strain evidence="3 4">30-1</strain>
    </source>
</reference>
<dbReference type="eggNOG" id="arCOG03799">
    <property type="taxonomic scope" value="Archaea"/>
</dbReference>
<keyword evidence="1" id="KW-0472">Membrane</keyword>
<dbReference type="InterPro" id="IPR008553">
    <property type="entry name" value="DUF835"/>
</dbReference>
<dbReference type="HOGENOM" id="CLU_067022_1_0_2"/>
<proteinExistence type="predicted"/>
<dbReference type="KEGG" id="tnu:BD01_1558"/>
<feature type="transmembrane region" description="Helical" evidence="1">
    <location>
        <begin position="64"/>
        <end position="87"/>
    </location>
</feature>
<dbReference type="Proteomes" id="UP000019434">
    <property type="component" value="Chromosome"/>
</dbReference>
<protein>
    <recommendedName>
        <fullName evidence="2">DUF835 domain-containing protein</fullName>
    </recommendedName>
</protein>
<evidence type="ECO:0000259" key="2">
    <source>
        <dbReference type="Pfam" id="PF05763"/>
    </source>
</evidence>
<organism evidence="3 4">
    <name type="scientific">Thermococcus nautili</name>
    <dbReference type="NCBI Taxonomy" id="195522"/>
    <lineage>
        <taxon>Archaea</taxon>
        <taxon>Methanobacteriati</taxon>
        <taxon>Methanobacteriota</taxon>
        <taxon>Thermococci</taxon>
        <taxon>Thermococcales</taxon>
        <taxon>Thermococcaceae</taxon>
        <taxon>Thermococcus</taxon>
    </lineage>
</organism>
<feature type="domain" description="DUF835" evidence="2">
    <location>
        <begin position="121"/>
        <end position="249"/>
    </location>
</feature>
<dbReference type="Pfam" id="PF05763">
    <property type="entry name" value="DUF835"/>
    <property type="match status" value="1"/>
</dbReference>
<feature type="transmembrane region" description="Helical" evidence="1">
    <location>
        <begin position="27"/>
        <end position="52"/>
    </location>
</feature>
<evidence type="ECO:0000313" key="3">
    <source>
        <dbReference type="EMBL" id="AHL23164.1"/>
    </source>
</evidence>
<dbReference type="EMBL" id="CP007264">
    <property type="protein sequence ID" value="AHL23164.1"/>
    <property type="molecule type" value="Genomic_DNA"/>
</dbReference>
<dbReference type="AlphaFoldDB" id="W8PM71"/>
<keyword evidence="1" id="KW-1133">Transmembrane helix</keyword>